<dbReference type="InterPro" id="IPR016621">
    <property type="entry name" value="UCP014543"/>
</dbReference>
<dbReference type="Pfam" id="PF12646">
    <property type="entry name" value="DUF3783"/>
    <property type="match status" value="1"/>
</dbReference>
<evidence type="ECO:0000313" key="1">
    <source>
        <dbReference type="EMBL" id="MBC5726373.1"/>
    </source>
</evidence>
<sequence>MPVSRENVLYFDPNSGEQAAVLKSILVRMGVRIRNVAPEAAGQTIGCLLGRKGFDAREAPETPALAEPVLVLDGFTDKRLEILLREMKKNGVSIPYKAVVTETNLGWLFHQLYDELAAEHEAMSK</sequence>
<organism evidence="1 2">
    <name type="scientific">Agathobaculum faecis</name>
    <dbReference type="NCBI Taxonomy" id="2763013"/>
    <lineage>
        <taxon>Bacteria</taxon>
        <taxon>Bacillati</taxon>
        <taxon>Bacillota</taxon>
        <taxon>Clostridia</taxon>
        <taxon>Eubacteriales</taxon>
        <taxon>Butyricicoccaceae</taxon>
        <taxon>Agathobaculum</taxon>
    </lineage>
</organism>
<reference evidence="1" key="1">
    <citation type="submission" date="2020-08" db="EMBL/GenBank/DDBJ databases">
        <title>Genome public.</title>
        <authorList>
            <person name="Liu C."/>
            <person name="Sun Q."/>
        </authorList>
    </citation>
    <scope>NUCLEOTIDE SEQUENCE</scope>
    <source>
        <strain evidence="1">NSJ-28</strain>
    </source>
</reference>
<comment type="caution">
    <text evidence="1">The sequence shown here is derived from an EMBL/GenBank/DDBJ whole genome shotgun (WGS) entry which is preliminary data.</text>
</comment>
<protein>
    <submittedName>
        <fullName evidence="1">DUF3783 domain-containing protein</fullName>
    </submittedName>
</protein>
<dbReference type="EMBL" id="JACOPL010000014">
    <property type="protein sequence ID" value="MBC5726373.1"/>
    <property type="molecule type" value="Genomic_DNA"/>
</dbReference>
<evidence type="ECO:0000313" key="2">
    <source>
        <dbReference type="Proteomes" id="UP000606499"/>
    </source>
</evidence>
<keyword evidence="2" id="KW-1185">Reference proteome</keyword>
<name>A0A923RWU6_9FIRM</name>
<dbReference type="RefSeq" id="WP_054328044.1">
    <property type="nucleotide sequence ID" value="NZ_JACOPL010000014.1"/>
</dbReference>
<gene>
    <name evidence="1" type="ORF">H8S45_13000</name>
</gene>
<dbReference type="AlphaFoldDB" id="A0A923RWU6"/>
<accession>A0A923RWU6</accession>
<proteinExistence type="predicted"/>
<dbReference type="Proteomes" id="UP000606499">
    <property type="component" value="Unassembled WGS sequence"/>
</dbReference>